<evidence type="ECO:0000313" key="3">
    <source>
        <dbReference type="EMBL" id="AJH00948.1"/>
    </source>
</evidence>
<dbReference type="InterPro" id="IPR036514">
    <property type="entry name" value="SGNH_hydro_sf"/>
</dbReference>
<dbReference type="Pfam" id="PF00657">
    <property type="entry name" value="Lipase_GDSL"/>
    <property type="match status" value="1"/>
</dbReference>
<dbReference type="CDD" id="cd01821">
    <property type="entry name" value="Rhamnogalacturan_acetylesterase_like"/>
    <property type="match status" value="1"/>
</dbReference>
<dbReference type="EMBL" id="CP010086">
    <property type="protein sequence ID" value="AJH00948.1"/>
    <property type="molecule type" value="Genomic_DNA"/>
</dbReference>
<evidence type="ECO:0000256" key="2">
    <source>
        <dbReference type="ARBA" id="ARBA00022801"/>
    </source>
</evidence>
<organism evidence="3 4">
    <name type="scientific">Clostridium beijerinckii</name>
    <name type="common">Clostridium MP</name>
    <dbReference type="NCBI Taxonomy" id="1520"/>
    <lineage>
        <taxon>Bacteria</taxon>
        <taxon>Bacillati</taxon>
        <taxon>Bacillota</taxon>
        <taxon>Clostridia</taxon>
        <taxon>Eubacteriales</taxon>
        <taxon>Clostridiaceae</taxon>
        <taxon>Clostridium</taxon>
    </lineage>
</organism>
<reference evidence="4" key="1">
    <citation type="submission" date="2014-12" db="EMBL/GenBank/DDBJ databases">
        <title>Genome sequence of Clostridium beijerinckii strain 59B.</title>
        <authorList>
            <person name="Little G.T."/>
            <person name="Minton N.P."/>
        </authorList>
    </citation>
    <scope>NUCLEOTIDE SEQUENCE [LARGE SCALE GENOMIC DNA]</scope>
    <source>
        <strain evidence="4">59B</strain>
    </source>
</reference>
<dbReference type="PANTHER" id="PTHR43695">
    <property type="entry name" value="PUTATIVE (AFU_ORTHOLOGUE AFUA_2G17250)-RELATED"/>
    <property type="match status" value="1"/>
</dbReference>
<protein>
    <submittedName>
        <fullName evidence="3">Rhamnogalacturonan acetylesterase</fullName>
    </submittedName>
</protein>
<accession>A0A0B5QS84</accession>
<keyword evidence="2" id="KW-0378">Hydrolase</keyword>
<dbReference type="AlphaFoldDB" id="A0A0B5QS84"/>
<dbReference type="STRING" id="1520.LF65_04408"/>
<dbReference type="Gene3D" id="3.40.50.1110">
    <property type="entry name" value="SGNH hydrolase"/>
    <property type="match status" value="1"/>
</dbReference>
<dbReference type="InterPro" id="IPR001087">
    <property type="entry name" value="GDSL"/>
</dbReference>
<dbReference type="PANTHER" id="PTHR43695:SF1">
    <property type="entry name" value="RHAMNOGALACTURONAN ACETYLESTERASE"/>
    <property type="match status" value="1"/>
</dbReference>
<evidence type="ECO:0000256" key="1">
    <source>
        <dbReference type="ARBA" id="ARBA00008668"/>
    </source>
</evidence>
<dbReference type="InterPro" id="IPR037459">
    <property type="entry name" value="RhgT-like"/>
</dbReference>
<comment type="similarity">
    <text evidence="1">Belongs to the 'GDSL' lipolytic enzyme family.</text>
</comment>
<dbReference type="Proteomes" id="UP000031866">
    <property type="component" value="Chromosome"/>
</dbReference>
<gene>
    <name evidence="3" type="ORF">LF65_04408</name>
</gene>
<dbReference type="SUPFAM" id="SSF52266">
    <property type="entry name" value="SGNH hydrolase"/>
    <property type="match status" value="1"/>
</dbReference>
<evidence type="ECO:0000313" key="4">
    <source>
        <dbReference type="Proteomes" id="UP000031866"/>
    </source>
</evidence>
<dbReference type="KEGG" id="cbei:LF65_04408"/>
<sequence length="227" mass="25703">MDRKIKIFIAGDSTAATKLPDEKPETGWGERIGEFFTSDIEICNFAINGRSSKSFIDEGILKKISKLIKADDFLFIEFGHNDKKENEELYTDPFTTYKAYLTEYIKVARNAGAHPVLLTSIHRRNFDENGIIKDTHGDYLVAVRDLAAELSVPLIDMGEKSKRLFEQIGIEKTKEIFLWVKPGENLNHPDGIQDNTHFSEKGAKEIARVVVEGIKENHIESLIGCMK</sequence>
<dbReference type="RefSeq" id="WP_041898973.1">
    <property type="nucleotide sequence ID" value="NZ_CP010086.2"/>
</dbReference>
<proteinExistence type="inferred from homology"/>
<dbReference type="GO" id="GO:0016788">
    <property type="term" value="F:hydrolase activity, acting on ester bonds"/>
    <property type="evidence" value="ECO:0007669"/>
    <property type="project" value="InterPro"/>
</dbReference>
<dbReference type="OrthoDB" id="9807041at2"/>
<name>A0A0B5QS84_CLOBE</name>